<name>A0A091B4R0_9GAMM</name>
<keyword evidence="1" id="KW-0472">Membrane</keyword>
<dbReference type="InterPro" id="IPR043726">
    <property type="entry name" value="LiaI-LiaF-like_TM1"/>
</dbReference>
<dbReference type="STRING" id="1384056.N787_08575"/>
<proteinExistence type="predicted"/>
<organism evidence="3 4">
    <name type="scientific">Arenimonas metalli CF5-1</name>
    <dbReference type="NCBI Taxonomy" id="1384056"/>
    <lineage>
        <taxon>Bacteria</taxon>
        <taxon>Pseudomonadati</taxon>
        <taxon>Pseudomonadota</taxon>
        <taxon>Gammaproteobacteria</taxon>
        <taxon>Lysobacterales</taxon>
        <taxon>Lysobacteraceae</taxon>
        <taxon>Arenimonas</taxon>
    </lineage>
</organism>
<feature type="domain" description="LiaI-LiaF-like transmembrane region" evidence="2">
    <location>
        <begin position="6"/>
        <end position="49"/>
    </location>
</feature>
<keyword evidence="4" id="KW-1185">Reference proteome</keyword>
<evidence type="ECO:0000313" key="4">
    <source>
        <dbReference type="Proteomes" id="UP000029393"/>
    </source>
</evidence>
<dbReference type="RefSeq" id="WP_169742274.1">
    <property type="nucleotide sequence ID" value="NZ_AVCK01000009.1"/>
</dbReference>
<evidence type="ECO:0000256" key="1">
    <source>
        <dbReference type="SAM" id="Phobius"/>
    </source>
</evidence>
<keyword evidence="1" id="KW-0812">Transmembrane</keyword>
<reference evidence="3 4" key="1">
    <citation type="submission" date="2013-09" db="EMBL/GenBank/DDBJ databases">
        <title>Genome sequencing of Arenimonas metalli.</title>
        <authorList>
            <person name="Chen F."/>
            <person name="Wang G."/>
        </authorList>
    </citation>
    <scope>NUCLEOTIDE SEQUENCE [LARGE SCALE GENOMIC DNA]</scope>
    <source>
        <strain evidence="3 4">CF5-1</strain>
    </source>
</reference>
<sequence length="53" mass="5899">MKSNVLSAIILIVLGALLLANNLIPEFRIWATLFKWWPVLLIALGVSLLARRG</sequence>
<keyword evidence="1" id="KW-1133">Transmembrane helix</keyword>
<dbReference type="AlphaFoldDB" id="A0A091B4R0"/>
<gene>
    <name evidence="3" type="ORF">N787_08575</name>
</gene>
<comment type="caution">
    <text evidence="3">The sequence shown here is derived from an EMBL/GenBank/DDBJ whole genome shotgun (WGS) entry which is preliminary data.</text>
</comment>
<feature type="transmembrane region" description="Helical" evidence="1">
    <location>
        <begin position="30"/>
        <end position="50"/>
    </location>
</feature>
<protein>
    <recommendedName>
        <fullName evidence="2">LiaI-LiaF-like transmembrane region domain-containing protein</fullName>
    </recommendedName>
</protein>
<dbReference type="PATRIC" id="fig|1384056.3.peg.574"/>
<evidence type="ECO:0000313" key="3">
    <source>
        <dbReference type="EMBL" id="KFN47603.1"/>
    </source>
</evidence>
<accession>A0A091B4R0</accession>
<dbReference type="Pfam" id="PF18917">
    <property type="entry name" value="LiaI-LiaF-like_TM1"/>
    <property type="match status" value="1"/>
</dbReference>
<dbReference type="Proteomes" id="UP000029393">
    <property type="component" value="Unassembled WGS sequence"/>
</dbReference>
<dbReference type="EMBL" id="AVCK01000009">
    <property type="protein sequence ID" value="KFN47603.1"/>
    <property type="molecule type" value="Genomic_DNA"/>
</dbReference>
<evidence type="ECO:0000259" key="2">
    <source>
        <dbReference type="Pfam" id="PF18917"/>
    </source>
</evidence>